<sequence>MSAYKFGEDDPYIHTDAGAGEWCKTPQQLSSLIYKRAIQMAIESPAIPNLLFGKHSIDHFNYYLNMVGEDYELKDMSKLIESSMVLKDAYAKELLEARKFCEKLSPSKYKIISSKTSNGYFQGERDLYYAIGGFQYWGKGEVYISESKERFYYRLDFELHIFDRYNWDDGKNVLGLLDDHFFGEFHRQCFAREFNIYGIYKTDKKTPISWFSIK</sequence>
<evidence type="ECO:0000313" key="2">
    <source>
        <dbReference type="Proteomes" id="UP001561463"/>
    </source>
</evidence>
<keyword evidence="2" id="KW-1185">Reference proteome</keyword>
<dbReference type="RefSeq" id="WP_369496982.1">
    <property type="nucleotide sequence ID" value="NZ_JBFZPZ010000002.1"/>
</dbReference>
<evidence type="ECO:0000313" key="1">
    <source>
        <dbReference type="EMBL" id="MEX9251775.1"/>
    </source>
</evidence>
<accession>A0ABV4A4H1</accession>
<protein>
    <submittedName>
        <fullName evidence="1">Uncharacterized protein</fullName>
    </submittedName>
</protein>
<gene>
    <name evidence="1" type="ORF">AB7Z85_04490</name>
</gene>
<dbReference type="EMBL" id="JBFZPZ010000002">
    <property type="protein sequence ID" value="MEX9251775.1"/>
    <property type="molecule type" value="Genomic_DNA"/>
</dbReference>
<name>A0ABV4A4H1_9ENTR</name>
<reference evidence="1 2" key="1">
    <citation type="submission" date="2024-03" db="EMBL/GenBank/DDBJ databases">
        <title>Role of Flies in the Dissemination of Carbapenem-Resistant Enterobacteriaceae (CRE): An Epidemiological and Genomic Study in China.</title>
        <authorList>
            <person name="Chen K."/>
            <person name="Zhang R."/>
            <person name="Chen S."/>
        </authorList>
    </citation>
    <scope>NUCLEOTIDE SEQUENCE [LARGE SCALE GENOMIC DNA]</scope>
    <source>
        <strain evidence="2">fly-313</strain>
    </source>
</reference>
<organism evidence="1 2">
    <name type="scientific">Pseudenterobacter timonensis</name>
    <dbReference type="NCBI Taxonomy" id="1755099"/>
    <lineage>
        <taxon>Bacteria</taxon>
        <taxon>Pseudomonadati</taxon>
        <taxon>Pseudomonadota</taxon>
        <taxon>Gammaproteobacteria</taxon>
        <taxon>Enterobacterales</taxon>
        <taxon>Enterobacteriaceae</taxon>
        <taxon>Pseudenterobacter</taxon>
    </lineage>
</organism>
<dbReference type="Proteomes" id="UP001561463">
    <property type="component" value="Unassembled WGS sequence"/>
</dbReference>
<proteinExistence type="predicted"/>
<comment type="caution">
    <text evidence="1">The sequence shown here is derived from an EMBL/GenBank/DDBJ whole genome shotgun (WGS) entry which is preliminary data.</text>
</comment>